<evidence type="ECO:0000313" key="2">
    <source>
        <dbReference type="Proteomes" id="UP000014500"/>
    </source>
</evidence>
<dbReference type="Proteomes" id="UP000014500">
    <property type="component" value="Unassembled WGS sequence"/>
</dbReference>
<sequence>MTGQCVRGIQRVVTRTSCRGAATLTVILVRPTQGSIQVEWNFLGRRRRQSRLIVTMQYLSAKMLYHPLAALVFLASSVFRIAEMGNLRVKIEVFSRFVFRDIYLARPSIAAEVGEDEEGGFILASGKGGLGVVGVDQTHNTWHNGLRKLTLSDRWDEMSSSVDIIFLKSVFNLVIGVCFRLKMGWGACSSRSTPKPRPPSQSTRPNITFPTFECPKEYQTHYCLNNARCFTVKIENSVLYNCE</sequence>
<dbReference type="HOGENOM" id="CLU_1143827_0_0_1"/>
<dbReference type="GO" id="GO:0005154">
    <property type="term" value="F:epidermal growth factor receptor binding"/>
    <property type="evidence" value="ECO:0007669"/>
    <property type="project" value="InterPro"/>
</dbReference>
<organism evidence="1 2">
    <name type="scientific">Strigamia maritima</name>
    <name type="common">European centipede</name>
    <name type="synonym">Geophilus maritimus</name>
    <dbReference type="NCBI Taxonomy" id="126957"/>
    <lineage>
        <taxon>Eukaryota</taxon>
        <taxon>Metazoa</taxon>
        <taxon>Ecdysozoa</taxon>
        <taxon>Arthropoda</taxon>
        <taxon>Myriapoda</taxon>
        <taxon>Chilopoda</taxon>
        <taxon>Pleurostigmophora</taxon>
        <taxon>Geophilomorpha</taxon>
        <taxon>Linotaeniidae</taxon>
        <taxon>Strigamia</taxon>
    </lineage>
</organism>
<dbReference type="GO" id="GO:0007173">
    <property type="term" value="P:epidermal growth factor receptor signaling pathway"/>
    <property type="evidence" value="ECO:0007669"/>
    <property type="project" value="InterPro"/>
</dbReference>
<dbReference type="STRING" id="126957.T1JFD2"/>
<dbReference type="eggNOG" id="ENOG502S08N">
    <property type="taxonomic scope" value="Eukaryota"/>
</dbReference>
<proteinExistence type="predicted"/>
<dbReference type="InterPro" id="IPR043403">
    <property type="entry name" value="Gurken/Spitz"/>
</dbReference>
<reference evidence="2" key="1">
    <citation type="submission" date="2011-05" db="EMBL/GenBank/DDBJ databases">
        <authorList>
            <person name="Richards S.R."/>
            <person name="Qu J."/>
            <person name="Jiang H."/>
            <person name="Jhangiani S.N."/>
            <person name="Agravi P."/>
            <person name="Goodspeed R."/>
            <person name="Gross S."/>
            <person name="Mandapat C."/>
            <person name="Jackson L."/>
            <person name="Mathew T."/>
            <person name="Pu L."/>
            <person name="Thornton R."/>
            <person name="Saada N."/>
            <person name="Wilczek-Boney K.B."/>
            <person name="Lee S."/>
            <person name="Kovar C."/>
            <person name="Wu Y."/>
            <person name="Scherer S.E."/>
            <person name="Worley K.C."/>
            <person name="Muzny D.M."/>
            <person name="Gibbs R."/>
        </authorList>
    </citation>
    <scope>NUCLEOTIDE SEQUENCE</scope>
    <source>
        <strain evidence="2">Brora</strain>
    </source>
</reference>
<name>T1JFD2_STRMM</name>
<reference evidence="1" key="2">
    <citation type="submission" date="2015-02" db="UniProtKB">
        <authorList>
            <consortium name="EnsemblMetazoa"/>
        </authorList>
    </citation>
    <scope>IDENTIFICATION</scope>
</reference>
<accession>T1JFD2</accession>
<dbReference type="GO" id="GO:0048018">
    <property type="term" value="F:receptor ligand activity"/>
    <property type="evidence" value="ECO:0007669"/>
    <property type="project" value="InterPro"/>
</dbReference>
<dbReference type="PANTHER" id="PTHR12332">
    <property type="entry name" value="KEREN-RELATED"/>
    <property type="match status" value="1"/>
</dbReference>
<dbReference type="PANTHER" id="PTHR12332:SF1">
    <property type="entry name" value="KEREN-RELATED"/>
    <property type="match status" value="1"/>
</dbReference>
<dbReference type="Gene3D" id="2.10.25.10">
    <property type="entry name" value="Laminin"/>
    <property type="match status" value="1"/>
</dbReference>
<keyword evidence="2" id="KW-1185">Reference proteome</keyword>
<evidence type="ECO:0000313" key="1">
    <source>
        <dbReference type="EnsemblMetazoa" id="SMAR012544-PA"/>
    </source>
</evidence>
<protein>
    <submittedName>
        <fullName evidence="1">Uncharacterized protein</fullName>
    </submittedName>
</protein>
<dbReference type="EnsemblMetazoa" id="SMAR012544-RA">
    <property type="protein sequence ID" value="SMAR012544-PA"/>
    <property type="gene ID" value="SMAR012544"/>
</dbReference>
<dbReference type="EMBL" id="JH432148">
    <property type="status" value="NOT_ANNOTATED_CDS"/>
    <property type="molecule type" value="Genomic_DNA"/>
</dbReference>
<dbReference type="AlphaFoldDB" id="T1JFD2"/>